<proteinExistence type="predicted"/>
<feature type="region of interest" description="Disordered" evidence="1">
    <location>
        <begin position="166"/>
        <end position="209"/>
    </location>
</feature>
<evidence type="ECO:0000313" key="2">
    <source>
        <dbReference type="EMBL" id="CAF0736731.1"/>
    </source>
</evidence>
<feature type="compositionally biased region" description="Polar residues" evidence="1">
    <location>
        <begin position="1"/>
        <end position="18"/>
    </location>
</feature>
<evidence type="ECO:0000313" key="3">
    <source>
        <dbReference type="Proteomes" id="UP000663879"/>
    </source>
</evidence>
<dbReference type="AlphaFoldDB" id="A0A813NKX7"/>
<organism evidence="2 3">
    <name type="scientific">Brachionus calyciflorus</name>
    <dbReference type="NCBI Taxonomy" id="104777"/>
    <lineage>
        <taxon>Eukaryota</taxon>
        <taxon>Metazoa</taxon>
        <taxon>Spiralia</taxon>
        <taxon>Gnathifera</taxon>
        <taxon>Rotifera</taxon>
        <taxon>Eurotatoria</taxon>
        <taxon>Monogononta</taxon>
        <taxon>Pseudotrocha</taxon>
        <taxon>Ploima</taxon>
        <taxon>Brachionidae</taxon>
        <taxon>Brachionus</taxon>
    </lineage>
</organism>
<feature type="non-terminal residue" evidence="2">
    <location>
        <position position="224"/>
    </location>
</feature>
<dbReference type="EMBL" id="CAJNOC010000271">
    <property type="protein sequence ID" value="CAF0736731.1"/>
    <property type="molecule type" value="Genomic_DNA"/>
</dbReference>
<accession>A0A813NKX7</accession>
<feature type="compositionally biased region" description="Polar residues" evidence="1">
    <location>
        <begin position="166"/>
        <end position="183"/>
    </location>
</feature>
<evidence type="ECO:0000256" key="1">
    <source>
        <dbReference type="SAM" id="MobiDB-lite"/>
    </source>
</evidence>
<gene>
    <name evidence="2" type="ORF">OXX778_LOCUS3167</name>
</gene>
<reference evidence="2" key="1">
    <citation type="submission" date="2021-02" db="EMBL/GenBank/DDBJ databases">
        <authorList>
            <person name="Nowell W R."/>
        </authorList>
    </citation>
    <scope>NUCLEOTIDE SEQUENCE</scope>
    <source>
        <strain evidence="2">Ploen Becks lab</strain>
    </source>
</reference>
<sequence>METTDTPQEENSPNTSIGLSKPESLELPVSHHGLHGAYNIKPNSSINSFTKDIYILTQLSVKGLPIEEDLLSIYKKSSQTSHLLDDNDLEEVYTSSEEIHQEVKSSNQQISTLIELVKLQSNRIDTLIFENTQLRLQLNNNNSILKQIQSNLSSKNQINDTASVSNQNVNTPHVKPQNPNQIAKASYSKAVASGSKRSNETPKQSKSPLHRLLHYNLMMITTKV</sequence>
<protein>
    <submittedName>
        <fullName evidence="2">Uncharacterized protein</fullName>
    </submittedName>
</protein>
<dbReference type="Proteomes" id="UP000663879">
    <property type="component" value="Unassembled WGS sequence"/>
</dbReference>
<comment type="caution">
    <text evidence="2">The sequence shown here is derived from an EMBL/GenBank/DDBJ whole genome shotgun (WGS) entry which is preliminary data.</text>
</comment>
<feature type="region of interest" description="Disordered" evidence="1">
    <location>
        <begin position="1"/>
        <end position="22"/>
    </location>
</feature>
<keyword evidence="3" id="KW-1185">Reference proteome</keyword>
<name>A0A813NKX7_9BILA</name>